<accession>A0A0E9XFA0</accession>
<protein>
    <submittedName>
        <fullName evidence="1">Uncharacterized protein</fullName>
    </submittedName>
</protein>
<proteinExistence type="predicted"/>
<name>A0A0E9XFA0_ANGAN</name>
<dbReference type="AlphaFoldDB" id="A0A0E9XFA0"/>
<reference evidence="1" key="2">
    <citation type="journal article" date="2015" name="Fish Shellfish Immunol.">
        <title>Early steps in the European eel (Anguilla anguilla)-Vibrio vulnificus interaction in the gills: Role of the RtxA13 toxin.</title>
        <authorList>
            <person name="Callol A."/>
            <person name="Pajuelo D."/>
            <person name="Ebbesson L."/>
            <person name="Teles M."/>
            <person name="MacKenzie S."/>
            <person name="Amaro C."/>
        </authorList>
    </citation>
    <scope>NUCLEOTIDE SEQUENCE</scope>
</reference>
<sequence length="53" mass="6238">MDKPKLKKTEAAPAVYKQNLPITYIIQHLIGTWLIHKHIVRSNKINVWLFLTI</sequence>
<organism evidence="1">
    <name type="scientific">Anguilla anguilla</name>
    <name type="common">European freshwater eel</name>
    <name type="synonym">Muraena anguilla</name>
    <dbReference type="NCBI Taxonomy" id="7936"/>
    <lineage>
        <taxon>Eukaryota</taxon>
        <taxon>Metazoa</taxon>
        <taxon>Chordata</taxon>
        <taxon>Craniata</taxon>
        <taxon>Vertebrata</taxon>
        <taxon>Euteleostomi</taxon>
        <taxon>Actinopterygii</taxon>
        <taxon>Neopterygii</taxon>
        <taxon>Teleostei</taxon>
        <taxon>Anguilliformes</taxon>
        <taxon>Anguillidae</taxon>
        <taxon>Anguilla</taxon>
    </lineage>
</organism>
<evidence type="ECO:0000313" key="1">
    <source>
        <dbReference type="EMBL" id="JAI00531.1"/>
    </source>
</evidence>
<reference evidence="1" key="1">
    <citation type="submission" date="2014-11" db="EMBL/GenBank/DDBJ databases">
        <authorList>
            <person name="Amaro Gonzalez C."/>
        </authorList>
    </citation>
    <scope>NUCLEOTIDE SEQUENCE</scope>
</reference>
<dbReference type="EMBL" id="GBXM01008047">
    <property type="protein sequence ID" value="JAI00531.1"/>
    <property type="molecule type" value="Transcribed_RNA"/>
</dbReference>